<comment type="caution">
    <text evidence="1">The sequence shown here is derived from an EMBL/GenBank/DDBJ whole genome shotgun (WGS) entry which is preliminary data.</text>
</comment>
<organism evidence="1 2">
    <name type="scientific">Coniosporium uncinatum</name>
    <dbReference type="NCBI Taxonomy" id="93489"/>
    <lineage>
        <taxon>Eukaryota</taxon>
        <taxon>Fungi</taxon>
        <taxon>Dikarya</taxon>
        <taxon>Ascomycota</taxon>
        <taxon>Pezizomycotina</taxon>
        <taxon>Dothideomycetes</taxon>
        <taxon>Dothideomycetes incertae sedis</taxon>
        <taxon>Coniosporium</taxon>
    </lineage>
</organism>
<gene>
    <name evidence="1" type="ORF">LTS18_012073</name>
</gene>
<reference evidence="1" key="1">
    <citation type="submission" date="2024-09" db="EMBL/GenBank/DDBJ databases">
        <title>Black Yeasts Isolated from many extreme environments.</title>
        <authorList>
            <person name="Coleine C."/>
            <person name="Stajich J.E."/>
            <person name="Selbmann L."/>
        </authorList>
    </citation>
    <scope>NUCLEOTIDE SEQUENCE</scope>
    <source>
        <strain evidence="1">CCFEE 5737</strain>
    </source>
</reference>
<dbReference type="EMBL" id="JAWDJW010003561">
    <property type="protein sequence ID" value="KAK3076783.1"/>
    <property type="molecule type" value="Genomic_DNA"/>
</dbReference>
<name>A0ACC3DJI8_9PEZI</name>
<sequence>NSDNDDDEDEDEDEDEDPIRPRLLFRSPFAARRNKHRVALHVPASAHTRSYRGHCNVKTVKDVNFAGLQDEFVVSGSDSGHVFIWDRKTSELLNILEGDGEVVNVVQGHPYEPVLAVSGIDHSIKVFSADKRARRDARLGRGISAVDSEGFSSIEWGRSRRSGGGGRRRSTRTSAAGEDESTPLRSSTSQTADNENGEEDSDDPDEDGPAAPNGLASRKRMQDEYQITSQNDADRRGGMRAEGTFSADIMALIAGRIRAQMAGGGGEGIVIGGPGGLGGLTLAGMGQGEGEEGEEG</sequence>
<proteinExistence type="predicted"/>
<accession>A0ACC3DJI8</accession>
<protein>
    <submittedName>
        <fullName evidence="1">Uncharacterized protein</fullName>
    </submittedName>
</protein>
<keyword evidence="2" id="KW-1185">Reference proteome</keyword>
<feature type="non-terminal residue" evidence="1">
    <location>
        <position position="1"/>
    </location>
</feature>
<evidence type="ECO:0000313" key="2">
    <source>
        <dbReference type="Proteomes" id="UP001186974"/>
    </source>
</evidence>
<evidence type="ECO:0000313" key="1">
    <source>
        <dbReference type="EMBL" id="KAK3076783.1"/>
    </source>
</evidence>
<feature type="non-terminal residue" evidence="1">
    <location>
        <position position="296"/>
    </location>
</feature>
<dbReference type="Proteomes" id="UP001186974">
    <property type="component" value="Unassembled WGS sequence"/>
</dbReference>